<dbReference type="AlphaFoldDB" id="A0A6S7J3I8"/>
<protein>
    <submittedName>
        <fullName evidence="6">5-hydroxytryptamine receptor 2A-like</fullName>
    </submittedName>
</protein>
<evidence type="ECO:0000256" key="3">
    <source>
        <dbReference type="ARBA" id="ARBA00022692"/>
    </source>
</evidence>
<feature type="non-terminal residue" evidence="6">
    <location>
        <position position="281"/>
    </location>
</feature>
<keyword evidence="4" id="KW-1133">Transmembrane helix</keyword>
<dbReference type="PROSITE" id="PS50262">
    <property type="entry name" value="G_PROTEIN_RECEP_F1_2"/>
    <property type="match status" value="1"/>
</dbReference>
<dbReference type="PRINTS" id="PR00237">
    <property type="entry name" value="GPCRRHODOPSN"/>
</dbReference>
<dbReference type="SUPFAM" id="SSF81321">
    <property type="entry name" value="Family A G protein-coupled receptor-like"/>
    <property type="match status" value="1"/>
</dbReference>
<reference evidence="6" key="1">
    <citation type="submission" date="2020-04" db="EMBL/GenBank/DDBJ databases">
        <authorList>
            <person name="Alioto T."/>
            <person name="Alioto T."/>
            <person name="Gomez Garrido J."/>
        </authorList>
    </citation>
    <scope>NUCLEOTIDE SEQUENCE</scope>
    <source>
        <strain evidence="6">A484AB</strain>
    </source>
</reference>
<organism evidence="6 7">
    <name type="scientific">Paramuricea clavata</name>
    <name type="common">Red gorgonian</name>
    <name type="synonym">Violescent sea-whip</name>
    <dbReference type="NCBI Taxonomy" id="317549"/>
    <lineage>
        <taxon>Eukaryota</taxon>
        <taxon>Metazoa</taxon>
        <taxon>Cnidaria</taxon>
        <taxon>Anthozoa</taxon>
        <taxon>Octocorallia</taxon>
        <taxon>Malacalcyonacea</taxon>
        <taxon>Plexauridae</taxon>
        <taxon>Paramuricea</taxon>
    </lineage>
</organism>
<keyword evidence="7" id="KW-1185">Reference proteome</keyword>
<evidence type="ECO:0000256" key="4">
    <source>
        <dbReference type="ARBA" id="ARBA00022989"/>
    </source>
</evidence>
<evidence type="ECO:0000313" key="6">
    <source>
        <dbReference type="EMBL" id="CAB4024554.1"/>
    </source>
</evidence>
<evidence type="ECO:0000256" key="2">
    <source>
        <dbReference type="ARBA" id="ARBA00022475"/>
    </source>
</evidence>
<evidence type="ECO:0000313" key="7">
    <source>
        <dbReference type="Proteomes" id="UP001152795"/>
    </source>
</evidence>
<dbReference type="InterPro" id="IPR000276">
    <property type="entry name" value="GPCR_Rhodpsn"/>
</dbReference>
<dbReference type="PANTHER" id="PTHR22750">
    <property type="entry name" value="G-PROTEIN COUPLED RECEPTOR"/>
    <property type="match status" value="1"/>
</dbReference>
<dbReference type="GO" id="GO:0005886">
    <property type="term" value="C:plasma membrane"/>
    <property type="evidence" value="ECO:0007669"/>
    <property type="project" value="UniProtKB-SubCell"/>
</dbReference>
<name>A0A6S7J3I8_PARCT</name>
<keyword evidence="3" id="KW-0812">Transmembrane</keyword>
<dbReference type="Proteomes" id="UP001152795">
    <property type="component" value="Unassembled WGS sequence"/>
</dbReference>
<evidence type="ECO:0000256" key="5">
    <source>
        <dbReference type="ARBA" id="ARBA00023136"/>
    </source>
</evidence>
<sequence>GENVNEGRTARIAAMTVDAVGVLCNTLLIIAILVDPLNVLRKGAWFTILNLSIADLIAALSNFMNIGLRTEFESTNSVTLAVFNFFWMFGASGSFMLLTLLTIQTYVIVKYPIRSRLMISGKKIGLACAVIWILAFLLGLGNVAYLDFADIHIKFAQLMTIYIAQVAVLELAVVVQVILKVLIIREIMKSGLNTEVNAEHRNNKHKEIAKTIVMLNVILIVTALPYFVAKQMEYLWRVDTIVAVCWHSCISVVINVICGMIAQQEVREQQRPSNPDHLFEQ</sequence>
<proteinExistence type="predicted"/>
<dbReference type="Gene3D" id="1.20.1070.10">
    <property type="entry name" value="Rhodopsin 7-helix transmembrane proteins"/>
    <property type="match status" value="1"/>
</dbReference>
<dbReference type="CDD" id="cd00637">
    <property type="entry name" value="7tm_classA_rhodopsin-like"/>
    <property type="match status" value="1"/>
</dbReference>
<dbReference type="InterPro" id="IPR017452">
    <property type="entry name" value="GPCR_Rhodpsn_7TM"/>
</dbReference>
<keyword evidence="5" id="KW-0472">Membrane</keyword>
<dbReference type="Pfam" id="PF00001">
    <property type="entry name" value="7tm_1"/>
    <property type="match status" value="1"/>
</dbReference>
<accession>A0A6S7J3I8</accession>
<dbReference type="GO" id="GO:0004930">
    <property type="term" value="F:G protein-coupled receptor activity"/>
    <property type="evidence" value="ECO:0007669"/>
    <property type="project" value="InterPro"/>
</dbReference>
<keyword evidence="2" id="KW-1003">Cell membrane</keyword>
<dbReference type="EMBL" id="CACRXK020013096">
    <property type="protein sequence ID" value="CAB4024554.1"/>
    <property type="molecule type" value="Genomic_DNA"/>
</dbReference>
<comment type="subcellular location">
    <subcellularLocation>
        <location evidence="1">Cell membrane</location>
        <topology evidence="1">Multi-pass membrane protein</topology>
    </subcellularLocation>
</comment>
<gene>
    <name evidence="6" type="ORF">PACLA_8A032728</name>
</gene>
<comment type="caution">
    <text evidence="6">The sequence shown here is derived from an EMBL/GenBank/DDBJ whole genome shotgun (WGS) entry which is preliminary data.</text>
</comment>
<dbReference type="OrthoDB" id="6010491at2759"/>
<evidence type="ECO:0000256" key="1">
    <source>
        <dbReference type="ARBA" id="ARBA00004651"/>
    </source>
</evidence>
<keyword evidence="6" id="KW-0675">Receptor</keyword>